<dbReference type="Gene3D" id="2.60.120.200">
    <property type="match status" value="1"/>
</dbReference>
<dbReference type="Proteomes" id="UP000008204">
    <property type="component" value="Chromosome"/>
</dbReference>
<proteinExistence type="predicted"/>
<dbReference type="Pfam" id="PF07081">
    <property type="entry name" value="DUF1349"/>
    <property type="match status" value="1"/>
</dbReference>
<dbReference type="SUPFAM" id="SSF49899">
    <property type="entry name" value="Concanavalin A-like lectins/glucanases"/>
    <property type="match status" value="1"/>
</dbReference>
<dbReference type="PANTHER" id="PTHR35332:SF2">
    <property type="entry name" value="REGULATION OF ENOLASE PROTEIN 1"/>
    <property type="match status" value="1"/>
</dbReference>
<dbReference type="HOGENOM" id="CLU_082825_0_1_3"/>
<dbReference type="InterPro" id="IPR013320">
    <property type="entry name" value="ConA-like_dom_sf"/>
</dbReference>
<keyword evidence="2" id="KW-1185">Reference proteome</keyword>
<evidence type="ECO:0000313" key="2">
    <source>
        <dbReference type="Proteomes" id="UP000008204"/>
    </source>
</evidence>
<evidence type="ECO:0000313" key="1">
    <source>
        <dbReference type="EMBL" id="ACK67252.1"/>
    </source>
</evidence>
<dbReference type="eggNOG" id="COG3506">
    <property type="taxonomic scope" value="Bacteria"/>
</dbReference>
<organism evidence="1 2">
    <name type="scientific">Rippkaea orientalis (strain PCC 8801 / RF-1)</name>
    <name type="common">Cyanothece sp. (strain PCC 8801)</name>
    <dbReference type="NCBI Taxonomy" id="41431"/>
    <lineage>
        <taxon>Bacteria</taxon>
        <taxon>Bacillati</taxon>
        <taxon>Cyanobacteriota</taxon>
        <taxon>Cyanophyceae</taxon>
        <taxon>Oscillatoriophycideae</taxon>
        <taxon>Chroococcales</taxon>
        <taxon>Aphanothecaceae</taxon>
        <taxon>Rippkaea</taxon>
        <taxon>Rippkaea orientalis</taxon>
    </lineage>
</organism>
<dbReference type="RefSeq" id="WP_012596513.1">
    <property type="nucleotide sequence ID" value="NC_011726.1"/>
</dbReference>
<dbReference type="AlphaFoldDB" id="B7JZ41"/>
<dbReference type="EMBL" id="CP001287">
    <property type="protein sequence ID" value="ACK67252.1"/>
    <property type="molecule type" value="Genomic_DNA"/>
</dbReference>
<name>B7JZ41_RIPO1</name>
<protein>
    <recommendedName>
        <fullName evidence="3">DUF1349 domain-containing protein</fullName>
    </recommendedName>
</protein>
<reference evidence="2" key="1">
    <citation type="journal article" date="2011" name="MBio">
        <title>Novel metabolic attributes of the genus Cyanothece, comprising a group of unicellular nitrogen-fixing Cyanobacteria.</title>
        <authorList>
            <person name="Bandyopadhyay A."/>
            <person name="Elvitigala T."/>
            <person name="Welsh E."/>
            <person name="Stockel J."/>
            <person name="Liberton M."/>
            <person name="Min H."/>
            <person name="Sherman L.A."/>
            <person name="Pakrasi H.B."/>
        </authorList>
    </citation>
    <scope>NUCLEOTIDE SEQUENCE [LARGE SCALE GENOMIC DNA]</scope>
    <source>
        <strain evidence="2">PCC 8801</strain>
    </source>
</reference>
<dbReference type="PIRSF" id="PIRSF022704">
    <property type="entry name" value="UCP022704"/>
    <property type="match status" value="1"/>
</dbReference>
<dbReference type="InterPro" id="IPR015987">
    <property type="entry name" value="UCP022704"/>
</dbReference>
<sequence length="222" mass="26049">MFLDFSQIKWINKPKIFEITDHSVSITTEPNTDFWQRSYYGFRNDNAPAILLESKLNFSFMVRVSFNYQRRFDQCGLIIYLNSDNWMKASIEYENEELSRLGSVVTNLGYSDWATTDIITTNIFWYRLSRRGPDFLIESSTDGNTFQQMRIFHLHSLGETSPEMAKVNPPEIADQPIKFGLYACSPLNSSFKATFDNFRLDRCLWMSYHKEAKEIISDMTQQ</sequence>
<accession>B7JZ41</accession>
<gene>
    <name evidence="1" type="ordered locus">PCC8801_3279</name>
</gene>
<evidence type="ECO:0008006" key="3">
    <source>
        <dbReference type="Google" id="ProtNLM"/>
    </source>
</evidence>
<dbReference type="InterPro" id="IPR009784">
    <property type="entry name" value="DUF1349"/>
</dbReference>
<dbReference type="KEGG" id="cyp:PCC8801_3279"/>
<dbReference type="OrthoDB" id="9814707at2"/>
<dbReference type="PANTHER" id="PTHR35332">
    <property type="entry name" value="REGULATION OF ENOLASE PROTEIN 1"/>
    <property type="match status" value="1"/>
</dbReference>